<comment type="caution">
    <text evidence="6">The sequence shown here is derived from an EMBL/GenBank/DDBJ whole genome shotgun (WGS) entry which is preliminary data.</text>
</comment>
<dbReference type="AlphaFoldDB" id="A0A326RML8"/>
<evidence type="ECO:0000313" key="6">
    <source>
        <dbReference type="EMBL" id="PZV80287.1"/>
    </source>
</evidence>
<keyword evidence="2" id="KW-0863">Zinc-finger</keyword>
<evidence type="ECO:0000256" key="2">
    <source>
        <dbReference type="ARBA" id="ARBA00022771"/>
    </source>
</evidence>
<evidence type="ECO:0000259" key="5">
    <source>
        <dbReference type="PROSITE" id="PS51266"/>
    </source>
</evidence>
<evidence type="ECO:0000256" key="1">
    <source>
        <dbReference type="ARBA" id="ARBA00022723"/>
    </source>
</evidence>
<dbReference type="RefSeq" id="WP_111393853.1">
    <property type="nucleotide sequence ID" value="NZ_QKTX01000012.1"/>
</dbReference>
<keyword evidence="7" id="KW-1185">Reference proteome</keyword>
<keyword evidence="1" id="KW-0479">Metal-binding</keyword>
<evidence type="ECO:0000313" key="7">
    <source>
        <dbReference type="Proteomes" id="UP000248917"/>
    </source>
</evidence>
<evidence type="ECO:0000256" key="3">
    <source>
        <dbReference type="ARBA" id="ARBA00022833"/>
    </source>
</evidence>
<name>A0A326RML8_9BACT</name>
<dbReference type="EMBL" id="QKTX01000012">
    <property type="protein sequence ID" value="PZV80287.1"/>
    <property type="molecule type" value="Genomic_DNA"/>
</dbReference>
<dbReference type="SUPFAM" id="SSF161219">
    <property type="entry name" value="CHY zinc finger-like"/>
    <property type="match status" value="1"/>
</dbReference>
<keyword evidence="4" id="KW-0732">Signal</keyword>
<feature type="domain" description="CHY-type" evidence="5">
    <location>
        <begin position="43"/>
        <end position="124"/>
    </location>
</feature>
<protein>
    <submittedName>
        <fullName evidence="6">Putative CHY-type Zn-finger protein</fullName>
    </submittedName>
</protein>
<sequence length="148" mass="17263">MRKYFLFTLSLLLLFSTNSFSQEKVLEPLKVSQIRGINVFGKPVDNQTRCVHWHSELDIIAIKFKCCDKYYPCFSCHEEEADHKHQVWPKAEFDQKAILCGVCGNELSIKDYMASNNTCPHCKSGFNPGCSKHYHLYFETEEKKEFPK</sequence>
<dbReference type="GO" id="GO:0008270">
    <property type="term" value="F:zinc ion binding"/>
    <property type="evidence" value="ECO:0007669"/>
    <property type="project" value="UniProtKB-KW"/>
</dbReference>
<dbReference type="InterPro" id="IPR052604">
    <property type="entry name" value="Mito_Tim_assembly_helper"/>
</dbReference>
<dbReference type="Proteomes" id="UP000248917">
    <property type="component" value="Unassembled WGS sequence"/>
</dbReference>
<dbReference type="OrthoDB" id="882119at2"/>
<evidence type="ECO:0000256" key="4">
    <source>
        <dbReference type="SAM" id="SignalP"/>
    </source>
</evidence>
<dbReference type="PROSITE" id="PS51266">
    <property type="entry name" value="ZF_CHY"/>
    <property type="match status" value="1"/>
</dbReference>
<keyword evidence="3" id="KW-0862">Zinc</keyword>
<dbReference type="Pfam" id="PF05495">
    <property type="entry name" value="zf-CHY"/>
    <property type="match status" value="1"/>
</dbReference>
<feature type="chain" id="PRO_5016312788" evidence="4">
    <location>
        <begin position="22"/>
        <end position="148"/>
    </location>
</feature>
<gene>
    <name evidence="6" type="ORF">CLV31_11254</name>
</gene>
<feature type="signal peptide" evidence="4">
    <location>
        <begin position="1"/>
        <end position="21"/>
    </location>
</feature>
<dbReference type="PANTHER" id="PTHR28082">
    <property type="entry name" value="ZINC FINGER PROTEIN"/>
    <property type="match status" value="1"/>
</dbReference>
<organism evidence="6 7">
    <name type="scientific">Algoriphagus aquaeductus</name>
    <dbReference type="NCBI Taxonomy" id="475299"/>
    <lineage>
        <taxon>Bacteria</taxon>
        <taxon>Pseudomonadati</taxon>
        <taxon>Bacteroidota</taxon>
        <taxon>Cytophagia</taxon>
        <taxon>Cytophagales</taxon>
        <taxon>Cyclobacteriaceae</taxon>
        <taxon>Algoriphagus</taxon>
    </lineage>
</organism>
<dbReference type="PANTHER" id="PTHR28082:SF1">
    <property type="entry name" value="HELPER OF TIM PROTEIN 13"/>
    <property type="match status" value="1"/>
</dbReference>
<dbReference type="InterPro" id="IPR037274">
    <property type="entry name" value="Znf_CHY_sf"/>
</dbReference>
<dbReference type="GO" id="GO:0045041">
    <property type="term" value="P:protein import into mitochondrial intermembrane space"/>
    <property type="evidence" value="ECO:0007669"/>
    <property type="project" value="TreeGrafter"/>
</dbReference>
<accession>A0A326RML8</accession>
<dbReference type="InterPro" id="IPR008913">
    <property type="entry name" value="Znf_CHY"/>
</dbReference>
<proteinExistence type="predicted"/>
<reference evidence="6 7" key="1">
    <citation type="submission" date="2018-06" db="EMBL/GenBank/DDBJ databases">
        <title>Genomic Encyclopedia of Archaeal and Bacterial Type Strains, Phase II (KMG-II): from individual species to whole genera.</title>
        <authorList>
            <person name="Goeker M."/>
        </authorList>
    </citation>
    <scope>NUCLEOTIDE SEQUENCE [LARGE SCALE GENOMIC DNA]</scope>
    <source>
        <strain evidence="6 7">T4</strain>
    </source>
</reference>